<feature type="transmembrane region" description="Helical" evidence="8">
    <location>
        <begin position="197"/>
        <end position="216"/>
    </location>
</feature>
<comment type="subcellular location">
    <subcellularLocation>
        <location evidence="1 8">Endoplasmic reticulum membrane</location>
        <topology evidence="1 8">Multi-pass membrane protein</topology>
    </subcellularLocation>
</comment>
<feature type="transmembrane region" description="Helical" evidence="8">
    <location>
        <begin position="312"/>
        <end position="335"/>
    </location>
</feature>
<feature type="compositionally biased region" description="Polar residues" evidence="9">
    <location>
        <begin position="577"/>
        <end position="590"/>
    </location>
</feature>
<evidence type="ECO:0000256" key="6">
    <source>
        <dbReference type="ARBA" id="ARBA00022989"/>
    </source>
</evidence>
<dbReference type="EMBL" id="JAVRJZ010000010">
    <property type="protein sequence ID" value="KAK2717621.1"/>
    <property type="molecule type" value="Genomic_DNA"/>
</dbReference>
<keyword evidence="11" id="KW-1185">Reference proteome</keyword>
<proteinExistence type="inferred from homology"/>
<evidence type="ECO:0000256" key="2">
    <source>
        <dbReference type="ARBA" id="ARBA00022676"/>
    </source>
</evidence>
<evidence type="ECO:0000256" key="1">
    <source>
        <dbReference type="ARBA" id="ARBA00004477"/>
    </source>
</evidence>
<feature type="transmembrane region" description="Helical" evidence="8">
    <location>
        <begin position="5"/>
        <end position="23"/>
    </location>
</feature>
<dbReference type="Pfam" id="PF03901">
    <property type="entry name" value="Glyco_transf_22"/>
    <property type="match status" value="1"/>
</dbReference>
<dbReference type="GO" id="GO:0006506">
    <property type="term" value="P:GPI anchor biosynthetic process"/>
    <property type="evidence" value="ECO:0007669"/>
    <property type="project" value="TreeGrafter"/>
</dbReference>
<evidence type="ECO:0000256" key="7">
    <source>
        <dbReference type="ARBA" id="ARBA00023136"/>
    </source>
</evidence>
<evidence type="ECO:0000256" key="8">
    <source>
        <dbReference type="RuleBase" id="RU363075"/>
    </source>
</evidence>
<dbReference type="GO" id="GO:0005789">
    <property type="term" value="C:endoplasmic reticulum membrane"/>
    <property type="evidence" value="ECO:0007669"/>
    <property type="project" value="UniProtKB-SubCell"/>
</dbReference>
<feature type="transmembrane region" description="Helical" evidence="8">
    <location>
        <begin position="159"/>
        <end position="185"/>
    </location>
</feature>
<keyword evidence="6 8" id="KW-1133">Transmembrane helix</keyword>
<evidence type="ECO:0000256" key="5">
    <source>
        <dbReference type="ARBA" id="ARBA00022824"/>
    </source>
</evidence>
<feature type="region of interest" description="Disordered" evidence="9">
    <location>
        <begin position="576"/>
        <end position="599"/>
    </location>
</feature>
<comment type="similarity">
    <text evidence="8">Belongs to the glycosyltransferase 22 family.</text>
</comment>
<keyword evidence="4 8" id="KW-0812">Transmembrane</keyword>
<evidence type="ECO:0000313" key="11">
    <source>
        <dbReference type="Proteomes" id="UP001187531"/>
    </source>
</evidence>
<feature type="transmembrane region" description="Helical" evidence="8">
    <location>
        <begin position="347"/>
        <end position="364"/>
    </location>
</feature>
<feature type="transmembrane region" description="Helical" evidence="8">
    <location>
        <begin position="136"/>
        <end position="153"/>
    </location>
</feature>
<feature type="transmembrane region" description="Helical" evidence="8">
    <location>
        <begin position="260"/>
        <end position="279"/>
    </location>
</feature>
<sequence>MEIKWWHFVLFRCFGAFFIKTYFNPDEYYQSMEMAHRLAFGYGVITWDWNFGVRTYFYPLVISIAYRILGYFRVDYPYLLTLVPRLMHAIFVAIAETMFYKRLVQIFGKRVANWTTFFMFSNWFVFNLSPRTLTNTVEMAFLLIVLSLYPYKIDKDKKYWSYLVVCAISFCIRCTAAVCFIPLGLHHILCHFSNFKKTLTVALPISLFIFAGFVALDSYYTGELCVSSYNFFKVNIWEQGSTIFGTEAFSFYFTSTLPKVFLTTLPLFACWIVAIWTSFYQPRGKHELRIMSAILILNILVTSLNPHKEDRFLMPIIPLALLIAAVGAVETYDYLKKNYRRKVQRFLVAWFLTLTLMVNGWNIYEKCLYEDYGRHAIVDVLRDTLEPDLRPIDRMPSVMFLGECLGYPLSSVIHRRFVETRYVSCQDQTDFMKSPQIWFYRYMKQLGPDSDHITHIVVTANQFIWNMYRVLYATGFIGDNNVEVNSIPDYKYRRSGDAILLRRDFSEKEEWWYYNATTSKWVFNLTLLPDWLSEGKSNNATLTDLKYHNATVFNDTSSHKKVSVEDQKLRPDLLSNLEGSNQTVGNSSSRVLDEKTKTV</sequence>
<dbReference type="InterPro" id="IPR005599">
    <property type="entry name" value="GPI_mannosylTrfase"/>
</dbReference>
<dbReference type="PANTHER" id="PTHR22760:SF4">
    <property type="entry name" value="GPI MANNOSYLTRANSFERASE 3"/>
    <property type="match status" value="1"/>
</dbReference>
<dbReference type="Proteomes" id="UP001187531">
    <property type="component" value="Unassembled WGS sequence"/>
</dbReference>
<dbReference type="AlphaFoldDB" id="A0AA88I0B5"/>
<keyword evidence="5 8" id="KW-0256">Endoplasmic reticulum</keyword>
<keyword evidence="3" id="KW-0808">Transferase</keyword>
<keyword evidence="2 8" id="KW-0328">Glycosyltransferase</keyword>
<evidence type="ECO:0000256" key="3">
    <source>
        <dbReference type="ARBA" id="ARBA00022679"/>
    </source>
</evidence>
<dbReference type="EC" id="2.4.1.-" evidence="8"/>
<gene>
    <name evidence="10" type="ORF">QYM36_006409</name>
</gene>
<dbReference type="GO" id="GO:0000026">
    <property type="term" value="F:alpha-1,2-mannosyltransferase activity"/>
    <property type="evidence" value="ECO:0007669"/>
    <property type="project" value="TreeGrafter"/>
</dbReference>
<accession>A0AA88I0B5</accession>
<dbReference type="PANTHER" id="PTHR22760">
    <property type="entry name" value="GLYCOSYLTRANSFERASE"/>
    <property type="match status" value="1"/>
</dbReference>
<evidence type="ECO:0000256" key="4">
    <source>
        <dbReference type="ARBA" id="ARBA00022692"/>
    </source>
</evidence>
<evidence type="ECO:0000313" key="10">
    <source>
        <dbReference type="EMBL" id="KAK2717621.1"/>
    </source>
</evidence>
<organism evidence="10 11">
    <name type="scientific">Artemia franciscana</name>
    <name type="common">Brine shrimp</name>
    <name type="synonym">Artemia sanfranciscana</name>
    <dbReference type="NCBI Taxonomy" id="6661"/>
    <lineage>
        <taxon>Eukaryota</taxon>
        <taxon>Metazoa</taxon>
        <taxon>Ecdysozoa</taxon>
        <taxon>Arthropoda</taxon>
        <taxon>Crustacea</taxon>
        <taxon>Branchiopoda</taxon>
        <taxon>Anostraca</taxon>
        <taxon>Artemiidae</taxon>
        <taxon>Artemia</taxon>
    </lineage>
</organism>
<evidence type="ECO:0000256" key="9">
    <source>
        <dbReference type="SAM" id="MobiDB-lite"/>
    </source>
</evidence>
<reference evidence="10" key="1">
    <citation type="submission" date="2023-07" db="EMBL/GenBank/DDBJ databases">
        <title>Chromosome-level genome assembly of Artemia franciscana.</title>
        <authorList>
            <person name="Jo E."/>
        </authorList>
    </citation>
    <scope>NUCLEOTIDE SEQUENCE</scope>
    <source>
        <tissue evidence="10">Whole body</tissue>
    </source>
</reference>
<comment type="caution">
    <text evidence="10">The sequence shown here is derived from an EMBL/GenBank/DDBJ whole genome shotgun (WGS) entry which is preliminary data.</text>
</comment>
<keyword evidence="7 8" id="KW-0472">Membrane</keyword>
<name>A0AA88I0B5_ARTSF</name>
<feature type="transmembrane region" description="Helical" evidence="8">
    <location>
        <begin position="79"/>
        <end position="99"/>
    </location>
</feature>
<protein>
    <recommendedName>
        <fullName evidence="8">Mannosyltransferase</fullName>
        <ecNumber evidence="8">2.4.1.-</ecNumber>
    </recommendedName>
</protein>